<dbReference type="InterPro" id="IPR036390">
    <property type="entry name" value="WH_DNA-bd_sf"/>
</dbReference>
<dbReference type="EMBL" id="JAGDYM010000003">
    <property type="protein sequence ID" value="MBO1900555.1"/>
    <property type="molecule type" value="Genomic_DNA"/>
</dbReference>
<dbReference type="Pfam" id="PF12802">
    <property type="entry name" value="MarR_2"/>
    <property type="match status" value="1"/>
</dbReference>
<evidence type="ECO:0000313" key="2">
    <source>
        <dbReference type="EMBL" id="MBO1900555.1"/>
    </source>
</evidence>
<dbReference type="AlphaFoldDB" id="A0A939MIB9"/>
<sequence length="147" mass="16858">MTHDPNEATGIPGIIGEFSQAFAFARVRWARYAEEIHADLSGVDMMTLQVIQRKGPLTATQLRQLQHTDKAVVSRQLSKLRRLGLVVAEPSAEDRRAALLTTTPEARERLHELHRRIAEDYRRRFAEWSEEDLGLLRELLRRFNASG</sequence>
<reference evidence="2" key="1">
    <citation type="submission" date="2021-03" db="EMBL/GenBank/DDBJ databases">
        <title>Leucobacter chromiisoli sp. nov., isolated from chromium-containing soil of chemical plant.</title>
        <authorList>
            <person name="Xu Z."/>
        </authorList>
    </citation>
    <scope>NUCLEOTIDE SEQUENCE</scope>
    <source>
        <strain evidence="2">S27</strain>
    </source>
</reference>
<dbReference type="Gene3D" id="1.10.10.10">
    <property type="entry name" value="Winged helix-like DNA-binding domain superfamily/Winged helix DNA-binding domain"/>
    <property type="match status" value="1"/>
</dbReference>
<keyword evidence="3" id="KW-1185">Reference proteome</keyword>
<dbReference type="GO" id="GO:0003700">
    <property type="term" value="F:DNA-binding transcription factor activity"/>
    <property type="evidence" value="ECO:0007669"/>
    <property type="project" value="InterPro"/>
</dbReference>
<name>A0A939MIB9_9MICO</name>
<accession>A0A939MIB9</accession>
<evidence type="ECO:0000313" key="3">
    <source>
        <dbReference type="Proteomes" id="UP000664382"/>
    </source>
</evidence>
<dbReference type="SMART" id="SM00347">
    <property type="entry name" value="HTH_MARR"/>
    <property type="match status" value="1"/>
</dbReference>
<proteinExistence type="predicted"/>
<dbReference type="InterPro" id="IPR036388">
    <property type="entry name" value="WH-like_DNA-bd_sf"/>
</dbReference>
<comment type="caution">
    <text evidence="2">The sequence shown here is derived from an EMBL/GenBank/DDBJ whole genome shotgun (WGS) entry which is preliminary data.</text>
</comment>
<dbReference type="PROSITE" id="PS50995">
    <property type="entry name" value="HTH_MARR_2"/>
    <property type="match status" value="1"/>
</dbReference>
<dbReference type="RefSeq" id="WP_208095200.1">
    <property type="nucleotide sequence ID" value="NZ_JAGDYM010000003.1"/>
</dbReference>
<evidence type="ECO:0000259" key="1">
    <source>
        <dbReference type="PROSITE" id="PS50995"/>
    </source>
</evidence>
<feature type="domain" description="HTH marR-type" evidence="1">
    <location>
        <begin position="8"/>
        <end position="145"/>
    </location>
</feature>
<gene>
    <name evidence="2" type="ORF">J4H92_01165</name>
</gene>
<dbReference type="InterPro" id="IPR000835">
    <property type="entry name" value="HTH_MarR-typ"/>
</dbReference>
<dbReference type="InterPro" id="IPR039422">
    <property type="entry name" value="MarR/SlyA-like"/>
</dbReference>
<dbReference type="PANTHER" id="PTHR33164:SF57">
    <property type="entry name" value="MARR-FAMILY TRANSCRIPTIONAL REGULATOR"/>
    <property type="match status" value="1"/>
</dbReference>
<dbReference type="Proteomes" id="UP000664382">
    <property type="component" value="Unassembled WGS sequence"/>
</dbReference>
<dbReference type="SUPFAM" id="SSF46785">
    <property type="entry name" value="Winged helix' DNA-binding domain"/>
    <property type="match status" value="1"/>
</dbReference>
<dbReference type="GO" id="GO:0006950">
    <property type="term" value="P:response to stress"/>
    <property type="evidence" value="ECO:0007669"/>
    <property type="project" value="TreeGrafter"/>
</dbReference>
<dbReference type="PANTHER" id="PTHR33164">
    <property type="entry name" value="TRANSCRIPTIONAL REGULATOR, MARR FAMILY"/>
    <property type="match status" value="1"/>
</dbReference>
<organism evidence="2 3">
    <name type="scientific">Leucobacter weissii</name>
    <dbReference type="NCBI Taxonomy" id="1983706"/>
    <lineage>
        <taxon>Bacteria</taxon>
        <taxon>Bacillati</taxon>
        <taxon>Actinomycetota</taxon>
        <taxon>Actinomycetes</taxon>
        <taxon>Micrococcales</taxon>
        <taxon>Microbacteriaceae</taxon>
        <taxon>Leucobacter</taxon>
    </lineage>
</organism>
<protein>
    <submittedName>
        <fullName evidence="2">MarR family transcriptional regulator</fullName>
    </submittedName>
</protein>